<feature type="compositionally biased region" description="Basic residues" evidence="1">
    <location>
        <begin position="7"/>
        <end position="17"/>
    </location>
</feature>
<name>A0AAD6SRG0_9AGAR</name>
<keyword evidence="3" id="KW-1185">Reference proteome</keyword>
<dbReference type="AlphaFoldDB" id="A0AAD6SRG0"/>
<gene>
    <name evidence="2" type="ORF">C8F04DRAFT_1397910</name>
</gene>
<comment type="caution">
    <text evidence="2">The sequence shown here is derived from an EMBL/GenBank/DDBJ whole genome shotgun (WGS) entry which is preliminary data.</text>
</comment>
<accession>A0AAD6SRG0</accession>
<evidence type="ECO:0000256" key="1">
    <source>
        <dbReference type="SAM" id="MobiDB-lite"/>
    </source>
</evidence>
<dbReference type="EMBL" id="JARJCM010000091">
    <property type="protein sequence ID" value="KAJ7030477.1"/>
    <property type="molecule type" value="Genomic_DNA"/>
</dbReference>
<dbReference type="Proteomes" id="UP001218188">
    <property type="component" value="Unassembled WGS sequence"/>
</dbReference>
<protein>
    <submittedName>
        <fullName evidence="2">Uncharacterized protein</fullName>
    </submittedName>
</protein>
<feature type="region of interest" description="Disordered" evidence="1">
    <location>
        <begin position="1"/>
        <end position="44"/>
    </location>
</feature>
<evidence type="ECO:0000313" key="3">
    <source>
        <dbReference type="Proteomes" id="UP001218188"/>
    </source>
</evidence>
<evidence type="ECO:0000313" key="2">
    <source>
        <dbReference type="EMBL" id="KAJ7030477.1"/>
    </source>
</evidence>
<sequence length="260" mass="28698">MLVTRSCSRRSPLRLRFPRSQSTISSPEHGPRKMGVFEPPPMPDMNPKIKEQLKPPLLYRIKGWYATQQIPKITFYHVLPSQFSRMGLNLLETAHSNAARSFVPLRFTLEVCPAPPPAETLREFMYFLGSGSPRELLEPTAQKAAAVPSFDALYKLVEADPMLLNAPIVSYQCFGVKSTDPNLGKTQLFLARTGRGKEKVGEEQDAEAQDAEETACQLWWPMSCGGNSGTRASDDLGILGGNTKSIVEPAATNHYSFAGP</sequence>
<organism evidence="2 3">
    <name type="scientific">Mycena alexandri</name>
    <dbReference type="NCBI Taxonomy" id="1745969"/>
    <lineage>
        <taxon>Eukaryota</taxon>
        <taxon>Fungi</taxon>
        <taxon>Dikarya</taxon>
        <taxon>Basidiomycota</taxon>
        <taxon>Agaricomycotina</taxon>
        <taxon>Agaricomycetes</taxon>
        <taxon>Agaricomycetidae</taxon>
        <taxon>Agaricales</taxon>
        <taxon>Marasmiineae</taxon>
        <taxon>Mycenaceae</taxon>
        <taxon>Mycena</taxon>
    </lineage>
</organism>
<reference evidence="2" key="1">
    <citation type="submission" date="2023-03" db="EMBL/GenBank/DDBJ databases">
        <title>Massive genome expansion in bonnet fungi (Mycena s.s.) driven by repeated elements and novel gene families across ecological guilds.</title>
        <authorList>
            <consortium name="Lawrence Berkeley National Laboratory"/>
            <person name="Harder C.B."/>
            <person name="Miyauchi S."/>
            <person name="Viragh M."/>
            <person name="Kuo A."/>
            <person name="Thoen E."/>
            <person name="Andreopoulos B."/>
            <person name="Lu D."/>
            <person name="Skrede I."/>
            <person name="Drula E."/>
            <person name="Henrissat B."/>
            <person name="Morin E."/>
            <person name="Kohler A."/>
            <person name="Barry K."/>
            <person name="LaButti K."/>
            <person name="Morin E."/>
            <person name="Salamov A."/>
            <person name="Lipzen A."/>
            <person name="Mereny Z."/>
            <person name="Hegedus B."/>
            <person name="Baldrian P."/>
            <person name="Stursova M."/>
            <person name="Weitz H."/>
            <person name="Taylor A."/>
            <person name="Grigoriev I.V."/>
            <person name="Nagy L.G."/>
            <person name="Martin F."/>
            <person name="Kauserud H."/>
        </authorList>
    </citation>
    <scope>NUCLEOTIDE SEQUENCE</scope>
    <source>
        <strain evidence="2">CBHHK200</strain>
    </source>
</reference>
<proteinExistence type="predicted"/>